<protein>
    <submittedName>
        <fullName evidence="2">Uncharacterized protein</fullName>
    </submittedName>
</protein>
<organism evidence="1 2">
    <name type="scientific">Heterorhabditis bacteriophora</name>
    <name type="common">Entomopathogenic nematode worm</name>
    <dbReference type="NCBI Taxonomy" id="37862"/>
    <lineage>
        <taxon>Eukaryota</taxon>
        <taxon>Metazoa</taxon>
        <taxon>Ecdysozoa</taxon>
        <taxon>Nematoda</taxon>
        <taxon>Chromadorea</taxon>
        <taxon>Rhabditida</taxon>
        <taxon>Rhabditina</taxon>
        <taxon>Rhabditomorpha</taxon>
        <taxon>Strongyloidea</taxon>
        <taxon>Heterorhabditidae</taxon>
        <taxon>Heterorhabditis</taxon>
    </lineage>
</organism>
<sequence length="301" mass="32050">MWSLLFLLPIFVYSQPPPANMDPTLMAENVDNFRRLYGIATQIMELSGSFMNGQGGSGSSSHGTNSVLGEVRPRFQGVRSFESDNLVTSEGGLAGMARMIGEYGGLFAQASTPTTTTRPSGIQSLLSTFLGSSVDEAEPLPPPPTPRTRQSNLLGLFSNSFAPSSATPMQNFPSTKRNLFGFFGGFMPTTTSPITTTDMTPMHDIFNIFGGGSALHQSTPSPSRLGQINLWELFGVTQRTTTTTQAPLQALLNPTASGGAGEIDVTFIAVLNALMRSNARPARAEPASPVSFLSQLFGGRK</sequence>
<evidence type="ECO:0000313" key="1">
    <source>
        <dbReference type="Proteomes" id="UP000095283"/>
    </source>
</evidence>
<proteinExistence type="predicted"/>
<accession>A0A1I7XD12</accession>
<dbReference type="Proteomes" id="UP000095283">
    <property type="component" value="Unplaced"/>
</dbReference>
<keyword evidence="1" id="KW-1185">Reference proteome</keyword>
<dbReference type="AlphaFoldDB" id="A0A1I7XD12"/>
<name>A0A1I7XD12_HETBA</name>
<dbReference type="WBParaSite" id="Hba_15246">
    <property type="protein sequence ID" value="Hba_15246"/>
    <property type="gene ID" value="Hba_15246"/>
</dbReference>
<reference evidence="2" key="1">
    <citation type="submission" date="2016-11" db="UniProtKB">
        <authorList>
            <consortium name="WormBaseParasite"/>
        </authorList>
    </citation>
    <scope>IDENTIFICATION</scope>
</reference>
<evidence type="ECO:0000313" key="2">
    <source>
        <dbReference type="WBParaSite" id="Hba_15246"/>
    </source>
</evidence>